<keyword evidence="1" id="KW-0732">Signal</keyword>
<dbReference type="RefSeq" id="WP_209145791.1">
    <property type="nucleotide sequence ID" value="NZ_JAGHKP010000002.1"/>
</dbReference>
<sequence length="217" mass="25337">MKYIVPVLLLFACTVAHAQNVSKNTIFPHRNQLKFSLFPLHDPINSGLEFSYERQYSERWATQLAFTVLSNGLHELFDTEKEYHGFKGHRISIEQKWFYPGRRERQIRRYFSLDVNRLEAHTIRTTYSDTAPVNPVDRMNIDRTTVSVNFKYGLEIPVKKRFLLDLSAGPGVKFRKVFNDKNYVGGWRSDWDVDKIFAPGKESTGNFVVSVKIGYMF</sequence>
<protein>
    <recommendedName>
        <fullName evidence="4">DUF3575 domain-containing protein</fullName>
    </recommendedName>
</protein>
<evidence type="ECO:0008006" key="4">
    <source>
        <dbReference type="Google" id="ProtNLM"/>
    </source>
</evidence>
<name>A0ABS3YDQ6_9BACT</name>
<dbReference type="Proteomes" id="UP000679126">
    <property type="component" value="Unassembled WGS sequence"/>
</dbReference>
<organism evidence="2 3">
    <name type="scientific">Chitinophaga chungangae</name>
    <dbReference type="NCBI Taxonomy" id="2821488"/>
    <lineage>
        <taxon>Bacteria</taxon>
        <taxon>Pseudomonadati</taxon>
        <taxon>Bacteroidota</taxon>
        <taxon>Chitinophagia</taxon>
        <taxon>Chitinophagales</taxon>
        <taxon>Chitinophagaceae</taxon>
        <taxon>Chitinophaga</taxon>
    </lineage>
</organism>
<comment type="caution">
    <text evidence="2">The sequence shown here is derived from an EMBL/GenBank/DDBJ whole genome shotgun (WGS) entry which is preliminary data.</text>
</comment>
<accession>A0ABS3YDQ6</accession>
<gene>
    <name evidence="2" type="ORF">J7I43_11355</name>
</gene>
<evidence type="ECO:0000256" key="1">
    <source>
        <dbReference type="SAM" id="SignalP"/>
    </source>
</evidence>
<reference evidence="3" key="1">
    <citation type="submission" date="2021-03" db="EMBL/GenBank/DDBJ databases">
        <title>Assistant Professor.</title>
        <authorList>
            <person name="Huq M.A."/>
        </authorList>
    </citation>
    <scope>NUCLEOTIDE SEQUENCE [LARGE SCALE GENOMIC DNA]</scope>
    <source>
        <strain evidence="3">MAH-28</strain>
    </source>
</reference>
<evidence type="ECO:0000313" key="2">
    <source>
        <dbReference type="EMBL" id="MBO9152812.1"/>
    </source>
</evidence>
<evidence type="ECO:0000313" key="3">
    <source>
        <dbReference type="Proteomes" id="UP000679126"/>
    </source>
</evidence>
<keyword evidence="3" id="KW-1185">Reference proteome</keyword>
<dbReference type="EMBL" id="JAGHKP010000002">
    <property type="protein sequence ID" value="MBO9152812.1"/>
    <property type="molecule type" value="Genomic_DNA"/>
</dbReference>
<feature type="chain" id="PRO_5046738677" description="DUF3575 domain-containing protein" evidence="1">
    <location>
        <begin position="19"/>
        <end position="217"/>
    </location>
</feature>
<feature type="signal peptide" evidence="1">
    <location>
        <begin position="1"/>
        <end position="18"/>
    </location>
</feature>
<proteinExistence type="predicted"/>